<reference evidence="3" key="1">
    <citation type="submission" date="2017-06" db="EMBL/GenBank/DDBJ databases">
        <authorList>
            <person name="Varghese N."/>
            <person name="Submissions S."/>
        </authorList>
    </citation>
    <scope>NUCLEOTIDE SEQUENCE [LARGE SCALE GENOMIC DNA]</scope>
    <source>
        <strain evidence="3">LNB2</strain>
    </source>
</reference>
<dbReference type="AlphaFoldDB" id="A0A239I620"/>
<dbReference type="PANTHER" id="PTHR41252">
    <property type="entry name" value="BLR2505 PROTEIN"/>
    <property type="match status" value="1"/>
</dbReference>
<accession>A0A239I620</accession>
<dbReference type="Proteomes" id="UP000198281">
    <property type="component" value="Unassembled WGS sequence"/>
</dbReference>
<sequence length="177" mass="19615">MFSVFKNHKDDIRNAALGFATTALALIAFQPSAEARASSSTEASNKAAVQKGFDAWSAGTGSPYELLADDARWTIEGNSVVSKTYPTKEDFMREVIRPFNARMRSPLKPMIRSLYADRDTVVVFFDARGIARDGQPYANTYAWFLDMRAGRIVRASAFFDAIAFNDLWARVAPAQAN</sequence>
<gene>
    <name evidence="2" type="ORF">SAMN06295912_12148</name>
</gene>
<dbReference type="Gene3D" id="3.10.450.50">
    <property type="match status" value="1"/>
</dbReference>
<protein>
    <recommendedName>
        <fullName evidence="1">SnoaL-like domain-containing protein</fullName>
    </recommendedName>
</protein>
<dbReference type="Pfam" id="PF12680">
    <property type="entry name" value="SnoaL_2"/>
    <property type="match status" value="1"/>
</dbReference>
<organism evidence="2 3">
    <name type="scientific">Edaphosphingomonas laterariae</name>
    <dbReference type="NCBI Taxonomy" id="861865"/>
    <lineage>
        <taxon>Bacteria</taxon>
        <taxon>Pseudomonadati</taxon>
        <taxon>Pseudomonadota</taxon>
        <taxon>Alphaproteobacteria</taxon>
        <taxon>Sphingomonadales</taxon>
        <taxon>Rhizorhabdaceae</taxon>
        <taxon>Edaphosphingomonas</taxon>
    </lineage>
</organism>
<feature type="domain" description="SnoaL-like" evidence="1">
    <location>
        <begin position="53"/>
        <end position="154"/>
    </location>
</feature>
<name>A0A239I620_9SPHN</name>
<evidence type="ECO:0000313" key="3">
    <source>
        <dbReference type="Proteomes" id="UP000198281"/>
    </source>
</evidence>
<dbReference type="PANTHER" id="PTHR41252:SF1">
    <property type="entry name" value="BLR2505 PROTEIN"/>
    <property type="match status" value="1"/>
</dbReference>
<evidence type="ECO:0000259" key="1">
    <source>
        <dbReference type="Pfam" id="PF12680"/>
    </source>
</evidence>
<evidence type="ECO:0000313" key="2">
    <source>
        <dbReference type="EMBL" id="SNS88533.1"/>
    </source>
</evidence>
<dbReference type="EMBL" id="FZOS01000021">
    <property type="protein sequence ID" value="SNS88533.1"/>
    <property type="molecule type" value="Genomic_DNA"/>
</dbReference>
<dbReference type="InterPro" id="IPR037401">
    <property type="entry name" value="SnoaL-like"/>
</dbReference>
<dbReference type="RefSeq" id="WP_089220603.1">
    <property type="nucleotide sequence ID" value="NZ_FZOS01000021.1"/>
</dbReference>
<keyword evidence="3" id="KW-1185">Reference proteome</keyword>
<proteinExistence type="predicted"/>
<dbReference type="SUPFAM" id="SSF54427">
    <property type="entry name" value="NTF2-like"/>
    <property type="match status" value="1"/>
</dbReference>
<dbReference type="InterPro" id="IPR032710">
    <property type="entry name" value="NTF2-like_dom_sf"/>
</dbReference>
<dbReference type="OrthoDB" id="1450423at2"/>